<reference evidence="3 4" key="1">
    <citation type="submission" date="2021-03" db="EMBL/GenBank/DDBJ databases">
        <title>Genomic Encyclopedia of Type Strains, Phase IV (KMG-IV): sequencing the most valuable type-strain genomes for metagenomic binning, comparative biology and taxonomic classification.</title>
        <authorList>
            <person name="Goeker M."/>
        </authorList>
    </citation>
    <scope>NUCLEOTIDE SEQUENCE [LARGE SCALE GENOMIC DNA]</scope>
    <source>
        <strain evidence="3 4">DSM 25790</strain>
    </source>
</reference>
<dbReference type="Pfam" id="PF14305">
    <property type="entry name" value="ATPgrasp_TupA"/>
    <property type="match status" value="1"/>
</dbReference>
<protein>
    <submittedName>
        <fullName evidence="3">Glutathione synthase/RimK-type ligase-like ATP-grasp enzyme</fullName>
    </submittedName>
</protein>
<evidence type="ECO:0000313" key="4">
    <source>
        <dbReference type="Proteomes" id="UP001519294"/>
    </source>
</evidence>
<feature type="region of interest" description="Disordered" evidence="2">
    <location>
        <begin position="1"/>
        <end position="40"/>
    </location>
</feature>
<accession>A0ABS4S7F7</accession>
<keyword evidence="4" id="KW-1185">Reference proteome</keyword>
<dbReference type="Gene3D" id="3.30.470.20">
    <property type="entry name" value="ATP-grasp fold, B domain"/>
    <property type="match status" value="1"/>
</dbReference>
<dbReference type="Proteomes" id="UP001519294">
    <property type="component" value="Unassembled WGS sequence"/>
</dbReference>
<feature type="compositionally biased region" description="Basic and acidic residues" evidence="2">
    <location>
        <begin position="1"/>
        <end position="18"/>
    </location>
</feature>
<dbReference type="EMBL" id="JAGIKX010000008">
    <property type="protein sequence ID" value="MBP2257429.1"/>
    <property type="molecule type" value="Genomic_DNA"/>
</dbReference>
<proteinExistence type="predicted"/>
<gene>
    <name evidence="3" type="ORF">J2Z81_001377</name>
</gene>
<evidence type="ECO:0000256" key="1">
    <source>
        <dbReference type="SAM" id="Coils"/>
    </source>
</evidence>
<dbReference type="InterPro" id="IPR029465">
    <property type="entry name" value="ATPgrasp_TupA"/>
</dbReference>
<evidence type="ECO:0000313" key="3">
    <source>
        <dbReference type="EMBL" id="MBP2257429.1"/>
    </source>
</evidence>
<organism evidence="3 4">
    <name type="scientific">Virgibacillus alimentarius</name>
    <dbReference type="NCBI Taxonomy" id="698769"/>
    <lineage>
        <taxon>Bacteria</taxon>
        <taxon>Bacillati</taxon>
        <taxon>Bacillota</taxon>
        <taxon>Bacilli</taxon>
        <taxon>Bacillales</taxon>
        <taxon>Bacillaceae</taxon>
        <taxon>Virgibacillus</taxon>
    </lineage>
</organism>
<keyword evidence="1" id="KW-0175">Coiled coil</keyword>
<feature type="coiled-coil region" evidence="1">
    <location>
        <begin position="104"/>
        <end position="138"/>
    </location>
</feature>
<name>A0ABS4S7F7_9BACI</name>
<feature type="compositionally biased region" description="Polar residues" evidence="2">
    <location>
        <begin position="19"/>
        <end position="28"/>
    </location>
</feature>
<comment type="caution">
    <text evidence="3">The sequence shown here is derived from an EMBL/GenBank/DDBJ whole genome shotgun (WGS) entry which is preliminary data.</text>
</comment>
<sequence>MMTIDEVEHNKHNQHSDDLSTSSNQTPSQDRKPEQTREEALKERLLEKEAALMKTKKATKKLQKENKHIKESRTWKVFSPARKVRGLFGKLFQGAKAKSILEENNALKAYNQDLKKDLEHMRDALKTKQEHIDHLEMETDKVNASHLHQRTKQVKEDGDTISYIQNLVQRKESVTNNYNEALKKLGRHYRKDLADVQQIVYENLLKGFKKEDIPEFIVRFAETDHTLALQAASSFRASLTARARIRQLMNGKTPENLLDNKRQAYQLVDAFGIRRPWIKGKPYTMKEIPKEEAIVIKPVDGAGSRGVYLVYHENKIQDVKQAKLLTSWEALEKRMEEDLASGWVASDLWMIEEFIVKNKQEQTPAVDLKFYCFYGKVALILEITRFPEIKYCWWTPGGDRISTGKYEEDLFQGSGVTEEEIQTVEKLSAQLPIPFIRIDFLKTDQGMVFGEFTPKPGNYDEFDKETDQWMGDYHLDAEGRLAEDLINGKPFDVYHRWRSKL</sequence>
<feature type="compositionally biased region" description="Basic and acidic residues" evidence="2">
    <location>
        <begin position="29"/>
        <end position="40"/>
    </location>
</feature>
<dbReference type="SUPFAM" id="SSF56059">
    <property type="entry name" value="Glutathione synthetase ATP-binding domain-like"/>
    <property type="match status" value="1"/>
</dbReference>
<evidence type="ECO:0000256" key="2">
    <source>
        <dbReference type="SAM" id="MobiDB-lite"/>
    </source>
</evidence>